<reference evidence="2 3" key="1">
    <citation type="submission" date="2015-10" db="EMBL/GenBank/DDBJ databases">
        <title>Draft genome sequence of Streptomyces yokosukanensis DSM 40224, type strain for the species Streptomyces yokosukanensis.</title>
        <authorList>
            <person name="Ruckert C."/>
            <person name="Winkler A."/>
            <person name="Kalinowski J."/>
            <person name="Kampfer P."/>
            <person name="Glaeser S."/>
        </authorList>
    </citation>
    <scope>NUCLEOTIDE SEQUENCE [LARGE SCALE GENOMIC DNA]</scope>
    <source>
        <strain evidence="2 3">DSM 40224</strain>
    </source>
</reference>
<evidence type="ECO:0000256" key="1">
    <source>
        <dbReference type="SAM" id="SignalP"/>
    </source>
</evidence>
<organism evidence="2 3">
    <name type="scientific">Streptomyces yokosukanensis</name>
    <dbReference type="NCBI Taxonomy" id="67386"/>
    <lineage>
        <taxon>Bacteria</taxon>
        <taxon>Bacillati</taxon>
        <taxon>Actinomycetota</taxon>
        <taxon>Actinomycetes</taxon>
        <taxon>Kitasatosporales</taxon>
        <taxon>Streptomycetaceae</taxon>
        <taxon>Streptomyces</taxon>
    </lineage>
</organism>
<evidence type="ECO:0000313" key="2">
    <source>
        <dbReference type="EMBL" id="KUM99538.1"/>
    </source>
</evidence>
<comment type="caution">
    <text evidence="2">The sequence shown here is derived from an EMBL/GenBank/DDBJ whole genome shotgun (WGS) entry which is preliminary data.</text>
</comment>
<dbReference type="Gene3D" id="2.120.10.30">
    <property type="entry name" value="TolB, C-terminal domain"/>
    <property type="match status" value="1"/>
</dbReference>
<sequence>MFLGEYFMTMRTRSIAAAIAVAAAVTGTALLGASGAASASTSTSASHGTLTISNGSSQVLIGGHKVNFGVPVRDLAWSPDGAKAAFIDGSGNLDVARPDGSGRVVVAKNPGGQNWSHPTWQVTPKDSQIGLPARDNLIFAARDKGVSRLKYVSAKAVHGTPKTLSLNGDPGPGGALPQTGNVWPEAAGHYGTSVYANVDTGAVYIRDDYTRQQGGKLTKGSEPALSPSEEEVVFVRSVAGHDHVLVEDFMHGNHIKDLTPHATTDYTEPAWSPDGKTLAVRTPSGTVTLPSDGTGHPAKVTSTVGLAAYRP</sequence>
<dbReference type="InterPro" id="IPR011042">
    <property type="entry name" value="6-blade_b-propeller_TolB-like"/>
</dbReference>
<feature type="chain" id="PRO_5039409102" description="WD40 repeat protein" evidence="1">
    <location>
        <begin position="40"/>
        <end position="311"/>
    </location>
</feature>
<feature type="signal peptide" evidence="1">
    <location>
        <begin position="1"/>
        <end position="39"/>
    </location>
</feature>
<keyword evidence="1" id="KW-0732">Signal</keyword>
<dbReference type="InterPro" id="IPR011659">
    <property type="entry name" value="WD40"/>
</dbReference>
<dbReference type="Pfam" id="PF07676">
    <property type="entry name" value="PD40"/>
    <property type="match status" value="1"/>
</dbReference>
<protein>
    <recommendedName>
        <fullName evidence="4">WD40 repeat protein</fullName>
    </recommendedName>
</protein>
<dbReference type="Proteomes" id="UP000053127">
    <property type="component" value="Unassembled WGS sequence"/>
</dbReference>
<dbReference type="AlphaFoldDB" id="A0A101NUD3"/>
<gene>
    <name evidence="2" type="ORF">AQI95_38040</name>
</gene>
<proteinExistence type="predicted"/>
<dbReference type="EMBL" id="LMWN01000062">
    <property type="protein sequence ID" value="KUM99538.1"/>
    <property type="molecule type" value="Genomic_DNA"/>
</dbReference>
<name>A0A101NUD3_9ACTN</name>
<dbReference type="STRING" id="67386.AQI95_38040"/>
<accession>A0A101NUD3</accession>
<dbReference type="SUPFAM" id="SSF69304">
    <property type="entry name" value="Tricorn protease N-terminal domain"/>
    <property type="match status" value="1"/>
</dbReference>
<keyword evidence="3" id="KW-1185">Reference proteome</keyword>
<evidence type="ECO:0008006" key="4">
    <source>
        <dbReference type="Google" id="ProtNLM"/>
    </source>
</evidence>
<evidence type="ECO:0000313" key="3">
    <source>
        <dbReference type="Proteomes" id="UP000053127"/>
    </source>
</evidence>